<accession>A0A286EP30</accession>
<protein>
    <submittedName>
        <fullName evidence="1">Immunity protein 22</fullName>
    </submittedName>
</protein>
<dbReference type="Proteomes" id="UP000219669">
    <property type="component" value="Unassembled WGS sequence"/>
</dbReference>
<dbReference type="RefSeq" id="WP_097115168.1">
    <property type="nucleotide sequence ID" value="NZ_CP083931.1"/>
</dbReference>
<gene>
    <name evidence="1" type="ORF">SAMN02746062_02223</name>
</gene>
<name>A0A286EP30_9NEIS</name>
<evidence type="ECO:0000313" key="1">
    <source>
        <dbReference type="EMBL" id="SOD72655.1"/>
    </source>
</evidence>
<proteinExistence type="predicted"/>
<evidence type="ECO:0000313" key="2">
    <source>
        <dbReference type="Proteomes" id="UP000219669"/>
    </source>
</evidence>
<dbReference type="OrthoDB" id="6023559at2"/>
<dbReference type="AlphaFoldDB" id="A0A286EP30"/>
<dbReference type="EMBL" id="OCNF01000031">
    <property type="protein sequence ID" value="SOD72655.1"/>
    <property type="molecule type" value="Genomic_DNA"/>
</dbReference>
<reference evidence="1 2" key="1">
    <citation type="submission" date="2017-09" db="EMBL/GenBank/DDBJ databases">
        <authorList>
            <person name="Ehlers B."/>
            <person name="Leendertz F.H."/>
        </authorList>
    </citation>
    <scope>NUCLEOTIDE SEQUENCE [LARGE SCALE GENOMIC DNA]</scope>
    <source>
        <strain evidence="1 2">DSM 16848</strain>
    </source>
</reference>
<keyword evidence="2" id="KW-1185">Reference proteome</keyword>
<organism evidence="1 2">
    <name type="scientific">Alysiella filiformis DSM 16848</name>
    <dbReference type="NCBI Taxonomy" id="1120981"/>
    <lineage>
        <taxon>Bacteria</taxon>
        <taxon>Pseudomonadati</taxon>
        <taxon>Pseudomonadota</taxon>
        <taxon>Betaproteobacteria</taxon>
        <taxon>Neisseriales</taxon>
        <taxon>Neisseriaceae</taxon>
        <taxon>Alysiella</taxon>
    </lineage>
</organism>
<sequence length="125" mass="14509">MLLTDVSKRMVAIWLGTCDRDSEAELQYMNKTGKRKSQLSKDLNSPIDLDLFLWQTTDNDEILPVEQLVKQLHCDYDVDEIVRVAKEKGVLAGNRMFSYHFSEFTENEPNKSYCGLTFIGNFKMF</sequence>